<feature type="transmembrane region" description="Helical" evidence="3">
    <location>
        <begin position="145"/>
        <end position="166"/>
    </location>
</feature>
<evidence type="ECO:0000256" key="1">
    <source>
        <dbReference type="ARBA" id="ARBA00022806"/>
    </source>
</evidence>
<evidence type="ECO:0000256" key="3">
    <source>
        <dbReference type="SAM" id="Phobius"/>
    </source>
</evidence>
<dbReference type="GO" id="GO:0016787">
    <property type="term" value="F:hydrolase activity"/>
    <property type="evidence" value="ECO:0007669"/>
    <property type="project" value="UniProtKB-KW"/>
</dbReference>
<feature type="domain" description="DNA2/NAM7 helicase-like C-terminal" evidence="6">
    <location>
        <begin position="960"/>
        <end position="1168"/>
    </location>
</feature>
<dbReference type="Pfam" id="PF04982">
    <property type="entry name" value="TM_HPP"/>
    <property type="match status" value="1"/>
</dbReference>
<feature type="transmembrane region" description="Helical" evidence="3">
    <location>
        <begin position="187"/>
        <end position="210"/>
    </location>
</feature>
<dbReference type="InterPro" id="IPR047187">
    <property type="entry name" value="SF1_C_Upf1"/>
</dbReference>
<dbReference type="Gene3D" id="3.40.50.300">
    <property type="entry name" value="P-loop containing nucleotide triphosphate hydrolases"/>
    <property type="match status" value="2"/>
</dbReference>
<dbReference type="InterPro" id="IPR027417">
    <property type="entry name" value="P-loop_NTPase"/>
</dbReference>
<proteinExistence type="predicted"/>
<feature type="region of interest" description="Disordered" evidence="2">
    <location>
        <begin position="1174"/>
        <end position="1213"/>
    </location>
</feature>
<dbReference type="Proteomes" id="UP001451303">
    <property type="component" value="Unassembled WGS sequence"/>
</dbReference>
<keyword evidence="1" id="KW-0067">ATP-binding</keyword>
<feature type="transmembrane region" description="Helical" evidence="3">
    <location>
        <begin position="20"/>
        <end position="43"/>
    </location>
</feature>
<feature type="domain" description="HPP transmembrane region" evidence="4">
    <location>
        <begin position="57"/>
        <end position="218"/>
    </location>
</feature>
<dbReference type="InterPro" id="IPR041679">
    <property type="entry name" value="DNA2/NAM7-like_C"/>
</dbReference>
<evidence type="ECO:0000313" key="8">
    <source>
        <dbReference type="Proteomes" id="UP001451303"/>
    </source>
</evidence>
<dbReference type="Pfam" id="PF13087">
    <property type="entry name" value="AAA_12"/>
    <property type="match status" value="1"/>
</dbReference>
<sequence>MPKPWYRTHPTTWHLEMDHFINPFIPASFLAHFPTPISHFLGYRSPASQRAKKPALGNLAIILFAFVGVFVTITIIGAVGEHYEGFRGGGVPVVVGSFGAAAVLDFYAIESPLSQPRNAIGGQLLSSIVGISIAKLLALSPHFESIRWVGASLACACATAVMALTGTVHPPAGATALMAVLDDQVQALGWFLIAPVMLGCAIMMCCALVVNNLQRRFPIYWWSPKPTGEFWTGGKGEGEEKEVAGLEKGASSGGKESEETRTGSSSELRLARGTRSDETLRDVDLEAQSCGARSESGDDDDVLDCTVLIMAFFTLPPKQSKALPIVNPETGQDTLPLPTTHFKHAAPNPQTKKSAKTQATLAQGLWFPPPPAETPPAFDADEQYARGFDIYAPTFVPAALKQINEYAGTVIDTFPKTHIDYLQYISGILPTSLLPALPRPQFADHLSSEAPHLSPQCYEKYFRSLIEVELAYQRKENASYSLYGHTGILRFNDPNEPTVTITVPGLRENTPNVQVDDEVQLRQLRFDYGGHFESSFFPWTGYIYNARVSAVVRATETLVLRVAGITYHTAEVVTPTMIPPWPTEFVVKFNIQFFVPMVRYTPMMDVLPHITQSLDLAEQVLKNDFDALDSFIDEVTHNGSARPKADELSTTNVYWKQSMLFPTEADCNSQTHVVNWLEHYDSTRFDESLNYEQRIAVDSVLCQNYGTMPYLISGPPGTGKTKTMIEIALQLVRNVPNCAHILVCAPSEPAADTLADRLSKSMSRNELLRLNRPTRDSREVLSNLLPYCYIQNDVFALPPFAQLMSYRIIVTSCRDASMLMYARLTNSDLFTVSSTLHQQIHPTLPPPSKARLHWGALLIDEAAQAMEPEALIPLHVVSPPLKGPEPLLNPLVIMAGDEQQLNPRTSCPSTPLQESLFARLFKRPVYANHPLARRLAKDAQPPKQQYQLHPDLLPILRPPFTNLIRNYRSHPAILAMPSKLFYFDTLVAEADRHERNRLKSWPGWRGRRWPILYHDNPSPDDLEAPSPESPSSTATTGGWFNVGEAHLACQYALSLFRSGLVKQSEICIMSPFKAQVRLTRSLIRSEQYGMMWEVNVGPTEAFQGLEHGVVILCVTRSRKRFVERDRGLGWGILPGGVRQESQAGGGIRNQLNVALTRAKFGLIILGSREVMMGDEEQDDDSPQGGETGPEKEDGRHAEKDKGPPTSKTRGEKGTEWAQIIAFCERNGCVADSNQVSRWSTSAQNNSQNENGEGQLTKWETDVLLTGRGRKHSMSSGVSGSGASSTGSGSVSATMEWSDVDEF</sequence>
<organism evidence="7 8">
    <name type="scientific">Neurospora intermedia</name>
    <dbReference type="NCBI Taxonomy" id="5142"/>
    <lineage>
        <taxon>Eukaryota</taxon>
        <taxon>Fungi</taxon>
        <taxon>Dikarya</taxon>
        <taxon>Ascomycota</taxon>
        <taxon>Pezizomycotina</taxon>
        <taxon>Sordariomycetes</taxon>
        <taxon>Sordariomycetidae</taxon>
        <taxon>Sordariales</taxon>
        <taxon>Sordariaceae</taxon>
        <taxon>Neurospora</taxon>
    </lineage>
</organism>
<feature type="domain" description="DNA2/NAM7 helicase helicase" evidence="5">
    <location>
        <begin position="853"/>
        <end position="903"/>
    </location>
</feature>
<reference evidence="7 8" key="1">
    <citation type="submission" date="2023-09" db="EMBL/GenBank/DDBJ databases">
        <title>Multi-omics analysis of a traditional fermented food reveals byproduct-associated fungal strains for waste-to-food upcycling.</title>
        <authorList>
            <consortium name="Lawrence Berkeley National Laboratory"/>
            <person name="Rekdal V.M."/>
            <person name="Villalobos-Escobedo J.M."/>
            <person name="Rodriguez-Valeron N."/>
            <person name="Garcia M.O."/>
            <person name="Vasquez D.P."/>
            <person name="Damayanti I."/>
            <person name="Sorensen P.M."/>
            <person name="Baidoo E.E."/>
            <person name="De Carvalho A.C."/>
            <person name="Riley R."/>
            <person name="Lipzen A."/>
            <person name="He G."/>
            <person name="Yan M."/>
            <person name="Haridas S."/>
            <person name="Daum C."/>
            <person name="Yoshinaga Y."/>
            <person name="Ng V."/>
            <person name="Grigoriev I.V."/>
            <person name="Munk R."/>
            <person name="Nuraida L."/>
            <person name="Wijaya C.H."/>
            <person name="Morales P.-C."/>
            <person name="Keasling J.D."/>
        </authorList>
    </citation>
    <scope>NUCLEOTIDE SEQUENCE [LARGE SCALE GENOMIC DNA]</scope>
    <source>
        <strain evidence="7 8">FGSC 2613</strain>
    </source>
</reference>
<feature type="transmembrane region" description="Helical" evidence="3">
    <location>
        <begin position="55"/>
        <end position="79"/>
    </location>
</feature>
<protein>
    <submittedName>
        <fullName evidence="7">P-loop containing nucleoside triphosphate hydrolase protein</fullName>
    </submittedName>
</protein>
<gene>
    <name evidence="7" type="ORF">QR685DRAFT_542589</name>
</gene>
<dbReference type="InterPro" id="IPR058581">
    <property type="entry name" value="TM_HPP"/>
</dbReference>
<dbReference type="PANTHER" id="PTHR10887:SF322">
    <property type="entry name" value="HELICASE MOV-10"/>
    <property type="match status" value="1"/>
</dbReference>
<keyword evidence="3" id="KW-1133">Transmembrane helix</keyword>
<feature type="compositionally biased region" description="Basic and acidic residues" evidence="2">
    <location>
        <begin position="1188"/>
        <end position="1213"/>
    </location>
</feature>
<feature type="domain" description="DNA2/NAM7 helicase helicase" evidence="5">
    <location>
        <begin position="689"/>
        <end position="781"/>
    </location>
</feature>
<keyword evidence="7" id="KW-0378">Hydrolase</keyword>
<dbReference type="PANTHER" id="PTHR10887">
    <property type="entry name" value="DNA2/NAM7 HELICASE FAMILY"/>
    <property type="match status" value="1"/>
</dbReference>
<dbReference type="InterPro" id="IPR045055">
    <property type="entry name" value="DNA2/NAM7-like"/>
</dbReference>
<evidence type="ECO:0000259" key="4">
    <source>
        <dbReference type="Pfam" id="PF04982"/>
    </source>
</evidence>
<keyword evidence="3" id="KW-0472">Membrane</keyword>
<feature type="region of interest" description="Disordered" evidence="2">
    <location>
        <begin position="1263"/>
        <end position="1302"/>
    </location>
</feature>
<keyword evidence="1" id="KW-0347">Helicase</keyword>
<accession>A0ABR3DN81</accession>
<evidence type="ECO:0000259" key="5">
    <source>
        <dbReference type="Pfam" id="PF13086"/>
    </source>
</evidence>
<dbReference type="InterPro" id="IPR041677">
    <property type="entry name" value="DNA2/NAM7_AAA_11"/>
</dbReference>
<dbReference type="EMBL" id="JAVLET010000002">
    <property type="protein sequence ID" value="KAL0474116.1"/>
    <property type="molecule type" value="Genomic_DNA"/>
</dbReference>
<evidence type="ECO:0000313" key="7">
    <source>
        <dbReference type="EMBL" id="KAL0474116.1"/>
    </source>
</evidence>
<feature type="compositionally biased region" description="Low complexity" evidence="2">
    <location>
        <begin position="1273"/>
        <end position="1294"/>
    </location>
</feature>
<keyword evidence="1" id="KW-0547">Nucleotide-binding</keyword>
<dbReference type="CDD" id="cd18808">
    <property type="entry name" value="SF1_C_Upf1"/>
    <property type="match status" value="1"/>
</dbReference>
<evidence type="ECO:0000259" key="6">
    <source>
        <dbReference type="Pfam" id="PF13087"/>
    </source>
</evidence>
<comment type="caution">
    <text evidence="7">The sequence shown here is derived from an EMBL/GenBank/DDBJ whole genome shotgun (WGS) entry which is preliminary data.</text>
</comment>
<evidence type="ECO:0000256" key="2">
    <source>
        <dbReference type="SAM" id="MobiDB-lite"/>
    </source>
</evidence>
<name>A0ABR3DN81_NEUIN</name>
<feature type="compositionally biased region" description="Basic and acidic residues" evidence="2">
    <location>
        <begin position="236"/>
        <end position="245"/>
    </location>
</feature>
<dbReference type="SUPFAM" id="SSF52540">
    <property type="entry name" value="P-loop containing nucleoside triphosphate hydrolases"/>
    <property type="match status" value="1"/>
</dbReference>
<keyword evidence="3" id="KW-0812">Transmembrane</keyword>
<feature type="region of interest" description="Disordered" evidence="2">
    <location>
        <begin position="231"/>
        <end position="277"/>
    </location>
</feature>
<keyword evidence="8" id="KW-1185">Reference proteome</keyword>
<dbReference type="Pfam" id="PF13086">
    <property type="entry name" value="AAA_11"/>
    <property type="match status" value="2"/>
</dbReference>